<dbReference type="AlphaFoldDB" id="A0AAN7Y4A5"/>
<dbReference type="EC" id="3.1.3.16" evidence="6"/>
<dbReference type="GO" id="GO:0005634">
    <property type="term" value="C:nucleus"/>
    <property type="evidence" value="ECO:0007669"/>
    <property type="project" value="UniProtKB-SubCell"/>
</dbReference>
<dbReference type="PROSITE" id="PS50969">
    <property type="entry name" value="FCP1"/>
    <property type="match status" value="1"/>
</dbReference>
<dbReference type="Gene3D" id="3.40.50.10190">
    <property type="entry name" value="BRCT domain"/>
    <property type="match status" value="1"/>
</dbReference>
<proteinExistence type="predicted"/>
<dbReference type="PANTHER" id="PTHR23081">
    <property type="entry name" value="RNA POLYMERASE II CTD PHOSPHATASE"/>
    <property type="match status" value="1"/>
</dbReference>
<dbReference type="SMART" id="SM00577">
    <property type="entry name" value="CPDc"/>
    <property type="match status" value="1"/>
</dbReference>
<evidence type="ECO:0000256" key="5">
    <source>
        <dbReference type="ARBA" id="ARBA00048336"/>
    </source>
</evidence>
<feature type="compositionally biased region" description="Polar residues" evidence="7">
    <location>
        <begin position="359"/>
        <end position="369"/>
    </location>
</feature>
<dbReference type="Pfam" id="PF00533">
    <property type="entry name" value="BRCT"/>
    <property type="match status" value="1"/>
</dbReference>
<organism evidence="10 11">
    <name type="scientific">Lithohypha guttulata</name>
    <dbReference type="NCBI Taxonomy" id="1690604"/>
    <lineage>
        <taxon>Eukaryota</taxon>
        <taxon>Fungi</taxon>
        <taxon>Dikarya</taxon>
        <taxon>Ascomycota</taxon>
        <taxon>Pezizomycotina</taxon>
        <taxon>Eurotiomycetes</taxon>
        <taxon>Chaetothyriomycetidae</taxon>
        <taxon>Chaetothyriales</taxon>
        <taxon>Trichomeriaceae</taxon>
        <taxon>Lithohypha</taxon>
    </lineage>
</organism>
<sequence length="832" mass="92684">MRIPLPSNLQYPIKVHQVNATPGTRVKIHDPLFTYSYTVVVKQQVGRYDDTEEEVKKEFDASFESPVEGVVGTWLVWNDDLLRGPRDVCEIIEDCKHSVVFNEDKKTDQQSSSDSVERSNATVKAAHGTDKLLISGQEASEADEVSKKRLLSARKLSLVVDLDQTIIHAAVDPTIGEWQKDPENPNFEALKDVRAFQLQDDAQGTRSCWYYIKLRPGLEQFLESVSDRYELHIYTMGTRQYAQQIAKIVDPDRKYFEDRILSRDESGSIVAKNLTRIFPVDTKMVVIIDDRGDVWKWSPNLVRVNPFDFFLGIGDINSDFLPKKQEIPSTPQNGVEEAVKNDTQTHSAPTDEELKTNGHIATQETPGTDTSALQQVLSMSGDEGATGEMTKSQEETIATQLEEKPLLKLQQQLDEKDGTEDSVGSVPAIESPESDSSDSDTSTSGKGKRHAILRNDDEELVHLERSLNAVHEKFFAEYDRKRGHGSGGRVAALAGKRKEPLPEQDDSATLRSVPDVKQIIPAMKRRVMDGIVIVFSGVVPLSTDIHSADIAIWARSFGARVADKVSKEVTHVVAARIGTSKVKTAVRRGIPVVGTQWLIHSFQRWKRQDEGAYLIKDIGQKEHERGPSSEVGDPDPDFLGEKRLGEPNDHLLSSEDDASGANETDDDKEDRSAKQEQNLEVDLPEGDFDYDLNHDSSSPVDLTRDEWQEMQDELAEFMGSDLDSESDAESVQSDRLTSRPAKKRSRDDIDNGDSEHDTESDSETTNGDHKRHKGSRHSGSSLKAVSNVEALENSTSTGHTQQDEDDNDDDLARELELELEAAQAEEDAAAQT</sequence>
<dbReference type="InterPro" id="IPR001357">
    <property type="entry name" value="BRCT_dom"/>
</dbReference>
<reference evidence="10 11" key="1">
    <citation type="submission" date="2023-08" db="EMBL/GenBank/DDBJ databases">
        <title>Black Yeasts Isolated from many extreme environments.</title>
        <authorList>
            <person name="Coleine C."/>
            <person name="Stajich J.E."/>
            <person name="Selbmann L."/>
        </authorList>
    </citation>
    <scope>NUCLEOTIDE SEQUENCE [LARGE SCALE GENOMIC DNA]</scope>
    <source>
        <strain evidence="10 11">CCFEE 5910</strain>
    </source>
</reference>
<keyword evidence="2 6" id="KW-0378">Hydrolase</keyword>
<feature type="region of interest" description="Disordered" evidence="7">
    <location>
        <begin position="482"/>
        <end position="508"/>
    </location>
</feature>
<feature type="compositionally biased region" description="Basic and acidic residues" evidence="7">
    <location>
        <begin position="618"/>
        <end position="627"/>
    </location>
</feature>
<keyword evidence="11" id="KW-1185">Reference proteome</keyword>
<dbReference type="GO" id="GO:0008420">
    <property type="term" value="F:RNA polymerase II CTD heptapeptide repeat phosphatase activity"/>
    <property type="evidence" value="ECO:0007669"/>
    <property type="project" value="UniProtKB-UniRule"/>
</dbReference>
<evidence type="ECO:0000256" key="7">
    <source>
        <dbReference type="SAM" id="MobiDB-lite"/>
    </source>
</evidence>
<evidence type="ECO:0000256" key="4">
    <source>
        <dbReference type="ARBA" id="ARBA00047761"/>
    </source>
</evidence>
<feature type="region of interest" description="Disordered" evidence="7">
    <location>
        <begin position="327"/>
        <end position="369"/>
    </location>
</feature>
<gene>
    <name evidence="10" type="primary">fcp1</name>
    <name evidence="10" type="ORF">LTR05_007321</name>
</gene>
<dbReference type="InterPro" id="IPR036420">
    <property type="entry name" value="BRCT_dom_sf"/>
</dbReference>
<feature type="region of interest" description="Disordered" evidence="7">
    <location>
        <begin position="413"/>
        <end position="453"/>
    </location>
</feature>
<feature type="compositionally biased region" description="Acidic residues" evidence="7">
    <location>
        <begin position="654"/>
        <end position="668"/>
    </location>
</feature>
<comment type="subcellular location">
    <subcellularLocation>
        <location evidence="1 6">Nucleus</location>
    </subcellularLocation>
</comment>
<dbReference type="Gene3D" id="3.40.50.1000">
    <property type="entry name" value="HAD superfamily/HAD-like"/>
    <property type="match status" value="1"/>
</dbReference>
<comment type="catalytic activity">
    <reaction evidence="5 6">
        <text>O-phospho-L-threonyl-[protein] + H2O = L-threonyl-[protein] + phosphate</text>
        <dbReference type="Rhea" id="RHEA:47004"/>
        <dbReference type="Rhea" id="RHEA-COMP:11060"/>
        <dbReference type="Rhea" id="RHEA-COMP:11605"/>
        <dbReference type="ChEBI" id="CHEBI:15377"/>
        <dbReference type="ChEBI" id="CHEBI:30013"/>
        <dbReference type="ChEBI" id="CHEBI:43474"/>
        <dbReference type="ChEBI" id="CHEBI:61977"/>
        <dbReference type="EC" id="3.1.3.16"/>
    </reaction>
</comment>
<dbReference type="PROSITE" id="PS50172">
    <property type="entry name" value="BRCT"/>
    <property type="match status" value="1"/>
</dbReference>
<accession>A0AAN7Y4A5</accession>
<dbReference type="Pfam" id="PF03031">
    <property type="entry name" value="NIF"/>
    <property type="match status" value="1"/>
</dbReference>
<feature type="compositionally biased region" description="Acidic residues" evidence="7">
    <location>
        <begin position="817"/>
        <end position="832"/>
    </location>
</feature>
<dbReference type="SUPFAM" id="SSF56784">
    <property type="entry name" value="HAD-like"/>
    <property type="match status" value="1"/>
</dbReference>
<dbReference type="NCBIfam" id="TIGR02250">
    <property type="entry name" value="FCP1_euk"/>
    <property type="match status" value="1"/>
</dbReference>
<dbReference type="EMBL" id="JAVRRJ010000008">
    <property type="protein sequence ID" value="KAK5082178.1"/>
    <property type="molecule type" value="Genomic_DNA"/>
</dbReference>
<dbReference type="Proteomes" id="UP001309876">
    <property type="component" value="Unassembled WGS sequence"/>
</dbReference>
<dbReference type="Gene3D" id="1.10.287.10">
    <property type="entry name" value="S15/NS1, RNA-binding"/>
    <property type="match status" value="1"/>
</dbReference>
<dbReference type="FunFam" id="3.40.50.1000:FF:000142">
    <property type="entry name" value="Similar to FCP1-like phosphatase"/>
    <property type="match status" value="1"/>
</dbReference>
<evidence type="ECO:0000256" key="1">
    <source>
        <dbReference type="ARBA" id="ARBA00004123"/>
    </source>
</evidence>
<evidence type="ECO:0000256" key="2">
    <source>
        <dbReference type="ARBA" id="ARBA00022801"/>
    </source>
</evidence>
<dbReference type="SUPFAM" id="SSF52113">
    <property type="entry name" value="BRCT domain"/>
    <property type="match status" value="1"/>
</dbReference>
<comment type="caution">
    <text evidence="10">The sequence shown here is derived from an EMBL/GenBank/DDBJ whole genome shotgun (WGS) entry which is preliminary data.</text>
</comment>
<dbReference type="InterPro" id="IPR036412">
    <property type="entry name" value="HAD-like_sf"/>
</dbReference>
<feature type="compositionally biased region" description="Basic and acidic residues" evidence="7">
    <location>
        <begin position="639"/>
        <end position="653"/>
    </location>
</feature>
<evidence type="ECO:0000313" key="11">
    <source>
        <dbReference type="Proteomes" id="UP001309876"/>
    </source>
</evidence>
<dbReference type="PANTHER" id="PTHR23081:SF36">
    <property type="entry name" value="RNA POLYMERASE II SUBUNIT A C-TERMINAL DOMAIN PHOSPHATASE"/>
    <property type="match status" value="1"/>
</dbReference>
<dbReference type="InterPro" id="IPR039189">
    <property type="entry name" value="Fcp1"/>
</dbReference>
<evidence type="ECO:0000256" key="3">
    <source>
        <dbReference type="ARBA" id="ARBA00023242"/>
    </source>
</evidence>
<dbReference type="InterPro" id="IPR023214">
    <property type="entry name" value="HAD_sf"/>
</dbReference>
<keyword evidence="3 6" id="KW-0539">Nucleus</keyword>
<evidence type="ECO:0000313" key="10">
    <source>
        <dbReference type="EMBL" id="KAK5082178.1"/>
    </source>
</evidence>
<dbReference type="SMART" id="SM00292">
    <property type="entry name" value="BRCT"/>
    <property type="match status" value="1"/>
</dbReference>
<dbReference type="InterPro" id="IPR004274">
    <property type="entry name" value="FCP1_dom"/>
</dbReference>
<name>A0AAN7Y4A5_9EURO</name>
<feature type="domain" description="FCP1 homology" evidence="9">
    <location>
        <begin position="151"/>
        <end position="327"/>
    </location>
</feature>
<evidence type="ECO:0000259" key="9">
    <source>
        <dbReference type="PROSITE" id="PS50969"/>
    </source>
</evidence>
<protein>
    <recommendedName>
        <fullName evidence="6">RNA polymerase II subunit A C-terminal domain phosphatase</fullName>
        <ecNumber evidence="6">3.1.3.16</ecNumber>
    </recommendedName>
</protein>
<dbReference type="InterPro" id="IPR011947">
    <property type="entry name" value="FCP1_euk"/>
</dbReference>
<comment type="catalytic activity">
    <reaction evidence="4 6">
        <text>O-phospho-L-seryl-[protein] + H2O = L-seryl-[protein] + phosphate</text>
        <dbReference type="Rhea" id="RHEA:20629"/>
        <dbReference type="Rhea" id="RHEA-COMP:9863"/>
        <dbReference type="Rhea" id="RHEA-COMP:11604"/>
        <dbReference type="ChEBI" id="CHEBI:15377"/>
        <dbReference type="ChEBI" id="CHEBI:29999"/>
        <dbReference type="ChEBI" id="CHEBI:43474"/>
        <dbReference type="ChEBI" id="CHEBI:83421"/>
        <dbReference type="EC" id="3.1.3.16"/>
    </reaction>
</comment>
<feature type="region of interest" description="Disordered" evidence="7">
    <location>
        <begin position="618"/>
        <end position="832"/>
    </location>
</feature>
<comment type="function">
    <text evidence="6">This promotes the activity of RNA polymerase II.</text>
</comment>
<dbReference type="CDD" id="cd17729">
    <property type="entry name" value="BRCT_CTDP1"/>
    <property type="match status" value="1"/>
</dbReference>
<dbReference type="CDD" id="cd07521">
    <property type="entry name" value="HAD_FCP1-like"/>
    <property type="match status" value="1"/>
</dbReference>
<evidence type="ECO:0000256" key="6">
    <source>
        <dbReference type="RuleBase" id="RU366066"/>
    </source>
</evidence>
<feature type="compositionally biased region" description="Basic and acidic residues" evidence="7">
    <location>
        <begin position="745"/>
        <end position="759"/>
    </location>
</feature>
<feature type="domain" description="BRCT" evidence="8">
    <location>
        <begin position="523"/>
        <end position="615"/>
    </location>
</feature>
<evidence type="ECO:0000259" key="8">
    <source>
        <dbReference type="PROSITE" id="PS50172"/>
    </source>
</evidence>